<protein>
    <submittedName>
        <fullName evidence="1">Uncharacterized protein</fullName>
    </submittedName>
</protein>
<reference evidence="1 2" key="1">
    <citation type="submission" date="2017-04" db="EMBL/GenBank/DDBJ databases">
        <authorList>
            <person name="Afonso C.L."/>
            <person name="Miller P.J."/>
            <person name="Scott M.A."/>
            <person name="Spackman E."/>
            <person name="Goraichik I."/>
            <person name="Dimitrov K.M."/>
            <person name="Suarez D.L."/>
            <person name="Swayne D.E."/>
        </authorList>
    </citation>
    <scope>NUCLEOTIDE SEQUENCE [LARGE SCALE GENOMIC DNA]</scope>
    <source>
        <strain evidence="1 2">CGMCC 1.10972</strain>
    </source>
</reference>
<proteinExistence type="predicted"/>
<dbReference type="STRING" id="937218.SAMN06297251_10634"/>
<name>A0A1W2BBS2_9HYPH</name>
<dbReference type="AlphaFoldDB" id="A0A1W2BBS2"/>
<evidence type="ECO:0000313" key="2">
    <source>
        <dbReference type="Proteomes" id="UP000192656"/>
    </source>
</evidence>
<organism evidence="1 2">
    <name type="scientific">Fulvimarina manganoxydans</name>
    <dbReference type="NCBI Taxonomy" id="937218"/>
    <lineage>
        <taxon>Bacteria</taxon>
        <taxon>Pseudomonadati</taxon>
        <taxon>Pseudomonadota</taxon>
        <taxon>Alphaproteobacteria</taxon>
        <taxon>Hyphomicrobiales</taxon>
        <taxon>Aurantimonadaceae</taxon>
        <taxon>Fulvimarina</taxon>
    </lineage>
</organism>
<dbReference type="EMBL" id="FWXR01000006">
    <property type="protein sequence ID" value="SMC70349.1"/>
    <property type="molecule type" value="Genomic_DNA"/>
</dbReference>
<sequence length="53" mass="5882">MSTQSVVCQWCGTAKANPYKPCSSAGLDELRAFYWSGNAPERCKEEVKKRGLV</sequence>
<accession>A0A1W2BBS2</accession>
<dbReference type="Proteomes" id="UP000192656">
    <property type="component" value="Unassembled WGS sequence"/>
</dbReference>
<gene>
    <name evidence="1" type="ORF">SAMN06297251_10634</name>
</gene>
<keyword evidence="2" id="KW-1185">Reference proteome</keyword>
<evidence type="ECO:0000313" key="1">
    <source>
        <dbReference type="EMBL" id="SMC70349.1"/>
    </source>
</evidence>